<dbReference type="InterPro" id="IPR011765">
    <property type="entry name" value="Pept_M16_N"/>
</dbReference>
<name>A0ABQ8FM43_9FUNG</name>
<keyword evidence="2" id="KW-0813">Transport</keyword>
<comment type="similarity">
    <text evidence="9">Belongs to the peptidase M16 family. UQCRC2/QCR2 subfamily.</text>
</comment>
<keyword evidence="7" id="KW-0496">Mitochondrion</keyword>
<dbReference type="PANTHER" id="PTHR11851">
    <property type="entry name" value="METALLOPROTEASE"/>
    <property type="match status" value="1"/>
</dbReference>
<proteinExistence type="inferred from homology"/>
<keyword evidence="4" id="KW-0999">Mitochondrion inner membrane</keyword>
<evidence type="ECO:0000313" key="14">
    <source>
        <dbReference type="Proteomes" id="UP001648503"/>
    </source>
</evidence>
<evidence type="ECO:0000256" key="7">
    <source>
        <dbReference type="ARBA" id="ARBA00023128"/>
    </source>
</evidence>
<dbReference type="Pfam" id="PF05193">
    <property type="entry name" value="Peptidase_M16_C"/>
    <property type="match status" value="1"/>
</dbReference>
<comment type="caution">
    <text evidence="13">The sequence shown here is derived from an EMBL/GenBank/DDBJ whole genome shotgun (WGS) entry which is preliminary data.</text>
</comment>
<feature type="domain" description="Peptidase M16 C-terminal" evidence="12">
    <location>
        <begin position="223"/>
        <end position="397"/>
    </location>
</feature>
<organism evidence="13 14">
    <name type="scientific">Batrachochytrium salamandrivorans</name>
    <dbReference type="NCBI Taxonomy" id="1357716"/>
    <lineage>
        <taxon>Eukaryota</taxon>
        <taxon>Fungi</taxon>
        <taxon>Fungi incertae sedis</taxon>
        <taxon>Chytridiomycota</taxon>
        <taxon>Chytridiomycota incertae sedis</taxon>
        <taxon>Chytridiomycetes</taxon>
        <taxon>Rhizophydiales</taxon>
        <taxon>Rhizophydiales incertae sedis</taxon>
        <taxon>Batrachochytrium</taxon>
    </lineage>
</organism>
<feature type="domain" description="Peptidase M16 N-terminal" evidence="11">
    <location>
        <begin position="75"/>
        <end position="215"/>
    </location>
</feature>
<comment type="subcellular location">
    <subcellularLocation>
        <location evidence="1">Mitochondrion inner membrane</location>
        <topology evidence="1">Peripheral membrane protein</topology>
        <orientation evidence="1">Matrix side</orientation>
    </subcellularLocation>
</comment>
<reference evidence="13 14" key="1">
    <citation type="submission" date="2021-02" db="EMBL/GenBank/DDBJ databases">
        <title>Variation within the Batrachochytrium salamandrivorans European outbreak.</title>
        <authorList>
            <person name="Kelly M."/>
            <person name="Pasmans F."/>
            <person name="Shea T.P."/>
            <person name="Munoz J.F."/>
            <person name="Carranza S."/>
            <person name="Cuomo C.A."/>
            <person name="Martel A."/>
        </authorList>
    </citation>
    <scope>NUCLEOTIDE SEQUENCE [LARGE SCALE GENOMIC DNA]</scope>
    <source>
        <strain evidence="13 14">AMFP18/2</strain>
    </source>
</reference>
<dbReference type="InterPro" id="IPR011249">
    <property type="entry name" value="Metalloenz_LuxS/M16"/>
</dbReference>
<dbReference type="InterPro" id="IPR050361">
    <property type="entry name" value="MPP/UQCRC_Complex"/>
</dbReference>
<keyword evidence="5" id="KW-0809">Transit peptide</keyword>
<evidence type="ECO:0000259" key="12">
    <source>
        <dbReference type="Pfam" id="PF05193"/>
    </source>
</evidence>
<evidence type="ECO:0000256" key="3">
    <source>
        <dbReference type="ARBA" id="ARBA00022660"/>
    </source>
</evidence>
<keyword evidence="3" id="KW-0679">Respiratory chain</keyword>
<accession>A0ABQ8FM43</accession>
<dbReference type="InterPro" id="IPR007863">
    <property type="entry name" value="Peptidase_M16_C"/>
</dbReference>
<protein>
    <recommendedName>
        <fullName evidence="10">Cytochrome b-c1 complex subunit 2, mitochondrial</fullName>
    </recommendedName>
</protein>
<keyword evidence="8" id="KW-0472">Membrane</keyword>
<sequence length="471" mass="49827">MLRSAKPATASVAAAMRLPSLCSSRQSRTFTRSLAVLSDALNPLTYSRKGPQPAAAPTTVTTVSQAASGVRVATYDHLGPASTLAIVVNAGSRNDTSDAPGTAHMLKGSLIRTVFGDNVTRTIREAELRGNTLHSSVSREHIILASDFLRDDLVDAVPVLISNMFNRSFYPFEFLDAAPRAAEQTTSALVDPATIVFEKLHQIAFRNGLGNPLLASSQALNGLNRAKLFEFVDKYFTADRITVVGSGIAHNELKALVDAAFANVSLSSAKSETPKSKYYGGEARIEAGPNSEAHYVMAFPGVAYTSPEYQASLVLQALLDGSKRVKWGSRSGALAQASTEHTTSVAFSTSYSDAGLFGIHVVGATGEVKQVVSKSLSTLREVSNSISADAFTAAKKAAIIYAEESQTRSNLVDSISKGALSTSLLHTGPEILSINKVTIADVQKLAKTIVASKPSVVALGNSLMLPFAEEF</sequence>
<evidence type="ECO:0000256" key="2">
    <source>
        <dbReference type="ARBA" id="ARBA00022448"/>
    </source>
</evidence>
<dbReference type="Pfam" id="PF00675">
    <property type="entry name" value="Peptidase_M16"/>
    <property type="match status" value="1"/>
</dbReference>
<dbReference type="EMBL" id="JAFCIX010000030">
    <property type="protein sequence ID" value="KAH6600609.1"/>
    <property type="molecule type" value="Genomic_DNA"/>
</dbReference>
<dbReference type="Proteomes" id="UP001648503">
    <property type="component" value="Unassembled WGS sequence"/>
</dbReference>
<dbReference type="Gene3D" id="3.30.830.10">
    <property type="entry name" value="Metalloenzyme, LuxS/M16 peptidase-like"/>
    <property type="match status" value="2"/>
</dbReference>
<evidence type="ECO:0000313" key="13">
    <source>
        <dbReference type="EMBL" id="KAH6600609.1"/>
    </source>
</evidence>
<gene>
    <name evidence="13" type="ORF">BASA50_002174</name>
</gene>
<evidence type="ECO:0000256" key="9">
    <source>
        <dbReference type="ARBA" id="ARBA00038146"/>
    </source>
</evidence>
<evidence type="ECO:0000256" key="5">
    <source>
        <dbReference type="ARBA" id="ARBA00022946"/>
    </source>
</evidence>
<keyword evidence="14" id="KW-1185">Reference proteome</keyword>
<dbReference type="PANTHER" id="PTHR11851:SF209">
    <property type="entry name" value="CYTOCHROME B-C1 COMPLEX SUBUNIT 2, MITOCHONDRIAL"/>
    <property type="match status" value="1"/>
</dbReference>
<evidence type="ECO:0000256" key="8">
    <source>
        <dbReference type="ARBA" id="ARBA00023136"/>
    </source>
</evidence>
<evidence type="ECO:0000256" key="10">
    <source>
        <dbReference type="ARBA" id="ARBA00040751"/>
    </source>
</evidence>
<evidence type="ECO:0000259" key="11">
    <source>
        <dbReference type="Pfam" id="PF00675"/>
    </source>
</evidence>
<evidence type="ECO:0000256" key="4">
    <source>
        <dbReference type="ARBA" id="ARBA00022792"/>
    </source>
</evidence>
<evidence type="ECO:0000256" key="1">
    <source>
        <dbReference type="ARBA" id="ARBA00004443"/>
    </source>
</evidence>
<keyword evidence="6" id="KW-0249">Electron transport</keyword>
<evidence type="ECO:0000256" key="6">
    <source>
        <dbReference type="ARBA" id="ARBA00022982"/>
    </source>
</evidence>
<dbReference type="SUPFAM" id="SSF63411">
    <property type="entry name" value="LuxS/MPP-like metallohydrolase"/>
    <property type="match status" value="2"/>
</dbReference>